<name>A0A3P7N4U4_DIBLA</name>
<organism evidence="2 3">
    <name type="scientific">Dibothriocephalus latus</name>
    <name type="common">Fish tapeworm</name>
    <name type="synonym">Diphyllobothrium latum</name>
    <dbReference type="NCBI Taxonomy" id="60516"/>
    <lineage>
        <taxon>Eukaryota</taxon>
        <taxon>Metazoa</taxon>
        <taxon>Spiralia</taxon>
        <taxon>Lophotrochozoa</taxon>
        <taxon>Platyhelminthes</taxon>
        <taxon>Cestoda</taxon>
        <taxon>Eucestoda</taxon>
        <taxon>Diphyllobothriidea</taxon>
        <taxon>Diphyllobothriidae</taxon>
        <taxon>Dibothriocephalus</taxon>
    </lineage>
</organism>
<dbReference type="Proteomes" id="UP000281553">
    <property type="component" value="Unassembled WGS sequence"/>
</dbReference>
<feature type="compositionally biased region" description="Low complexity" evidence="1">
    <location>
        <begin position="138"/>
        <end position="149"/>
    </location>
</feature>
<gene>
    <name evidence="2" type="ORF">DILT_LOCUS16561</name>
</gene>
<keyword evidence="3" id="KW-1185">Reference proteome</keyword>
<dbReference type="OrthoDB" id="5771769at2759"/>
<accession>A0A3P7N4U4</accession>
<sequence length="149" mass="15320">MAPPILSSPVLKGVREDRMRGGRSRRSRSISSPTPDGVGTLGYSSAAGTTTSTDIGFPYLLPSASSNNPRGADNTVPSSAGGPVVGQGPATDPLSAVRNQLDPIRSTSCPGQSMTENHGQQQQFPWQPPPSQQTHIAPGSNPLSSLSSG</sequence>
<evidence type="ECO:0000313" key="3">
    <source>
        <dbReference type="Proteomes" id="UP000281553"/>
    </source>
</evidence>
<reference evidence="2 3" key="1">
    <citation type="submission" date="2018-11" db="EMBL/GenBank/DDBJ databases">
        <authorList>
            <consortium name="Pathogen Informatics"/>
        </authorList>
    </citation>
    <scope>NUCLEOTIDE SEQUENCE [LARGE SCALE GENOMIC DNA]</scope>
</reference>
<evidence type="ECO:0000256" key="1">
    <source>
        <dbReference type="SAM" id="MobiDB-lite"/>
    </source>
</evidence>
<proteinExistence type="predicted"/>
<dbReference type="EMBL" id="UYRU01085679">
    <property type="protein sequence ID" value="VDN34650.1"/>
    <property type="molecule type" value="Genomic_DNA"/>
</dbReference>
<feature type="compositionally biased region" description="Polar residues" evidence="1">
    <location>
        <begin position="105"/>
        <end position="119"/>
    </location>
</feature>
<feature type="region of interest" description="Disordered" evidence="1">
    <location>
        <begin position="1"/>
        <end position="149"/>
    </location>
</feature>
<dbReference type="AlphaFoldDB" id="A0A3P7N4U4"/>
<evidence type="ECO:0000313" key="2">
    <source>
        <dbReference type="EMBL" id="VDN34650.1"/>
    </source>
</evidence>
<feature type="compositionally biased region" description="Low complexity" evidence="1">
    <location>
        <begin position="41"/>
        <end position="53"/>
    </location>
</feature>
<protein>
    <submittedName>
        <fullName evidence="2">Uncharacterized protein</fullName>
    </submittedName>
</protein>